<dbReference type="AlphaFoldDB" id="A0A1I7Y673"/>
<evidence type="ECO:0000313" key="2">
    <source>
        <dbReference type="Proteomes" id="UP000095287"/>
    </source>
</evidence>
<dbReference type="WBParaSite" id="L893_g13027.t1">
    <property type="protein sequence ID" value="L893_g13027.t1"/>
    <property type="gene ID" value="L893_g13027"/>
</dbReference>
<accession>A0A1I7Y673</accession>
<organism evidence="2 3">
    <name type="scientific">Steinernema glaseri</name>
    <dbReference type="NCBI Taxonomy" id="37863"/>
    <lineage>
        <taxon>Eukaryota</taxon>
        <taxon>Metazoa</taxon>
        <taxon>Ecdysozoa</taxon>
        <taxon>Nematoda</taxon>
        <taxon>Chromadorea</taxon>
        <taxon>Rhabditida</taxon>
        <taxon>Tylenchina</taxon>
        <taxon>Panagrolaimomorpha</taxon>
        <taxon>Strongyloidoidea</taxon>
        <taxon>Steinernematidae</taxon>
        <taxon>Steinernema</taxon>
    </lineage>
</organism>
<name>A0A1I7Y673_9BILA</name>
<evidence type="ECO:0000313" key="3">
    <source>
        <dbReference type="WBParaSite" id="L893_g13027.t1"/>
    </source>
</evidence>
<dbReference type="PROSITE" id="PS50878">
    <property type="entry name" value="RT_POL"/>
    <property type="match status" value="1"/>
</dbReference>
<keyword evidence="2" id="KW-1185">Reference proteome</keyword>
<dbReference type="SUPFAM" id="SSF56672">
    <property type="entry name" value="DNA/RNA polymerases"/>
    <property type="match status" value="1"/>
</dbReference>
<evidence type="ECO:0000259" key="1">
    <source>
        <dbReference type="PROSITE" id="PS50878"/>
    </source>
</evidence>
<dbReference type="PANTHER" id="PTHR33050">
    <property type="entry name" value="REVERSE TRANSCRIPTASE DOMAIN-CONTAINING PROTEIN"/>
    <property type="match status" value="1"/>
</dbReference>
<dbReference type="InterPro" id="IPR052055">
    <property type="entry name" value="Hepadnavirus_pol/RT"/>
</dbReference>
<reference evidence="3" key="1">
    <citation type="submission" date="2016-11" db="UniProtKB">
        <authorList>
            <consortium name="WormBaseParasite"/>
        </authorList>
    </citation>
    <scope>IDENTIFICATION</scope>
</reference>
<dbReference type="InterPro" id="IPR043502">
    <property type="entry name" value="DNA/RNA_pol_sf"/>
</dbReference>
<dbReference type="Proteomes" id="UP000095287">
    <property type="component" value="Unplaced"/>
</dbReference>
<dbReference type="PANTHER" id="PTHR33050:SF7">
    <property type="entry name" value="RIBONUCLEASE H"/>
    <property type="match status" value="1"/>
</dbReference>
<dbReference type="Gene3D" id="3.30.70.270">
    <property type="match status" value="1"/>
</dbReference>
<sequence length="238" mass="26517">MLFTKLFRPLLAKWRGAGISCALYLDDGLIFAPSVETCREFVSTVRSDLAQAGVIIAEDKSQWDPVSRLTWLGYEIDLGRFSIAIAEQRIQRFETRLSAFVGTSAVSKRDRMRIAGLIASVSYVFGPVSSLKARSFHAVLHDMELHPTNARRTLSDVELADARWWCANLRRRNHRSFEVARSARRLATDASAVALGASLWLPDGGITRSARNLNAAERAESSTFRELLAVQFAVKVFA</sequence>
<dbReference type="InterPro" id="IPR043128">
    <property type="entry name" value="Rev_trsase/Diguanyl_cyclase"/>
</dbReference>
<feature type="domain" description="Reverse transcriptase" evidence="1">
    <location>
        <begin position="1"/>
        <end position="76"/>
    </location>
</feature>
<dbReference type="Pfam" id="PF00078">
    <property type="entry name" value="RVT_1"/>
    <property type="match status" value="1"/>
</dbReference>
<protein>
    <submittedName>
        <fullName evidence="3">Reverse transcriptase domain-containing protein</fullName>
    </submittedName>
</protein>
<dbReference type="InterPro" id="IPR000477">
    <property type="entry name" value="RT_dom"/>
</dbReference>
<proteinExistence type="predicted"/>